<accession>A0ACB8Y1Y0</accession>
<evidence type="ECO:0000313" key="2">
    <source>
        <dbReference type="Proteomes" id="UP001055879"/>
    </source>
</evidence>
<organism evidence="1 2">
    <name type="scientific">Arctium lappa</name>
    <name type="common">Greater burdock</name>
    <name type="synonym">Lappa major</name>
    <dbReference type="NCBI Taxonomy" id="4217"/>
    <lineage>
        <taxon>Eukaryota</taxon>
        <taxon>Viridiplantae</taxon>
        <taxon>Streptophyta</taxon>
        <taxon>Embryophyta</taxon>
        <taxon>Tracheophyta</taxon>
        <taxon>Spermatophyta</taxon>
        <taxon>Magnoliopsida</taxon>
        <taxon>eudicotyledons</taxon>
        <taxon>Gunneridae</taxon>
        <taxon>Pentapetalae</taxon>
        <taxon>asterids</taxon>
        <taxon>campanulids</taxon>
        <taxon>Asterales</taxon>
        <taxon>Asteraceae</taxon>
        <taxon>Carduoideae</taxon>
        <taxon>Cardueae</taxon>
        <taxon>Arctiinae</taxon>
        <taxon>Arctium</taxon>
    </lineage>
</organism>
<evidence type="ECO:0000313" key="1">
    <source>
        <dbReference type="EMBL" id="KAI3677814.1"/>
    </source>
</evidence>
<name>A0ACB8Y1Y0_ARCLA</name>
<protein>
    <submittedName>
        <fullName evidence="1">Uncharacterized protein</fullName>
    </submittedName>
</protein>
<dbReference type="EMBL" id="CM042060">
    <property type="protein sequence ID" value="KAI3677814.1"/>
    <property type="molecule type" value="Genomic_DNA"/>
</dbReference>
<keyword evidence="2" id="KW-1185">Reference proteome</keyword>
<dbReference type="Proteomes" id="UP001055879">
    <property type="component" value="Linkage Group LG14"/>
</dbReference>
<gene>
    <name evidence="1" type="ORF">L6452_37084</name>
</gene>
<reference evidence="2" key="1">
    <citation type="journal article" date="2022" name="Mol. Ecol. Resour.">
        <title>The genomes of chicory, endive, great burdock and yacon provide insights into Asteraceae palaeo-polyploidization history and plant inulin production.</title>
        <authorList>
            <person name="Fan W."/>
            <person name="Wang S."/>
            <person name="Wang H."/>
            <person name="Wang A."/>
            <person name="Jiang F."/>
            <person name="Liu H."/>
            <person name="Zhao H."/>
            <person name="Xu D."/>
            <person name="Zhang Y."/>
        </authorList>
    </citation>
    <scope>NUCLEOTIDE SEQUENCE [LARGE SCALE GENOMIC DNA]</scope>
    <source>
        <strain evidence="2">cv. Niubang</strain>
    </source>
</reference>
<reference evidence="1 2" key="2">
    <citation type="journal article" date="2022" name="Mol. Ecol. Resour.">
        <title>The genomes of chicory, endive, great burdock and yacon provide insights into Asteraceae paleo-polyploidization history and plant inulin production.</title>
        <authorList>
            <person name="Fan W."/>
            <person name="Wang S."/>
            <person name="Wang H."/>
            <person name="Wang A."/>
            <person name="Jiang F."/>
            <person name="Liu H."/>
            <person name="Zhao H."/>
            <person name="Xu D."/>
            <person name="Zhang Y."/>
        </authorList>
    </citation>
    <scope>NUCLEOTIDE SEQUENCE [LARGE SCALE GENOMIC DNA]</scope>
    <source>
        <strain evidence="2">cv. Niubang</strain>
    </source>
</reference>
<comment type="caution">
    <text evidence="1">The sequence shown here is derived from an EMBL/GenBank/DDBJ whole genome shotgun (WGS) entry which is preliminary data.</text>
</comment>
<proteinExistence type="predicted"/>
<sequence>MKRPSKDFSGIDTPLFSTMMGVSPSHGEASRSQPTSDHPTDDLPIPLISTNPPQIPIVKTTSHITKTYIRKKGVSHNPKKVLTKEQVEHVGSEAHTTDFAQSAGQDSVNIPKTFPTATLGEQSSKGPRVVNTPKGGEDRYNYVELMETIANVNMDVLKQGAEIEEMKLVILSQQVQITKLKKMVLRLVQKKKRTQFVLKKRSFPHDASKKEEIQAEVQTL</sequence>